<accession>A0A1C7PI94</accession>
<dbReference type="AlphaFoldDB" id="A0A1C7PI94"/>
<keyword evidence="3" id="KW-1185">Reference proteome</keyword>
<sequence>MKMIYCLFASFCFASCNAVKSNLNSDPDWQHDFSKIAENTQRGIPLYLMESDYAYGAYDGQPRKIGILTADDMRALAAAKQIDRVGETQDFWYALRWDLPPHSPTIGISISPVEEYGIQLTWPQYDTIHLDEKHIHQKI</sequence>
<feature type="signal peptide" evidence="1">
    <location>
        <begin position="1"/>
        <end position="18"/>
    </location>
</feature>
<dbReference type="Proteomes" id="UP000176204">
    <property type="component" value="Chromosome I"/>
</dbReference>
<evidence type="ECO:0000256" key="1">
    <source>
        <dbReference type="SAM" id="SignalP"/>
    </source>
</evidence>
<protein>
    <submittedName>
        <fullName evidence="2">Uncharacterized protein</fullName>
    </submittedName>
</protein>
<dbReference type="EMBL" id="LT629973">
    <property type="protein sequence ID" value="SEH91653.1"/>
    <property type="molecule type" value="Genomic_DNA"/>
</dbReference>
<reference evidence="3" key="1">
    <citation type="submission" date="2016-09" db="EMBL/GenBank/DDBJ databases">
        <authorList>
            <person name="Koehorst J."/>
        </authorList>
    </citation>
    <scope>NUCLEOTIDE SEQUENCE [LARGE SCALE GENOMIC DNA]</scope>
</reference>
<gene>
    <name evidence="2" type="ORF">PYTT_1696</name>
</gene>
<keyword evidence="1" id="KW-0732">Signal</keyword>
<dbReference type="STRING" id="1679444.PYTT_1696"/>
<name>A0A1C7PI94_9BACT</name>
<proteinExistence type="predicted"/>
<dbReference type="RefSeq" id="WP_067773016.1">
    <property type="nucleotide sequence ID" value="NZ_LIGX01000006.1"/>
</dbReference>
<organism evidence="2 3">
    <name type="scientific">Akkermansia glycaniphila</name>
    <dbReference type="NCBI Taxonomy" id="1679444"/>
    <lineage>
        <taxon>Bacteria</taxon>
        <taxon>Pseudomonadati</taxon>
        <taxon>Verrucomicrobiota</taxon>
        <taxon>Verrucomicrobiia</taxon>
        <taxon>Verrucomicrobiales</taxon>
        <taxon>Akkermansiaceae</taxon>
        <taxon>Akkermansia</taxon>
    </lineage>
</organism>
<evidence type="ECO:0000313" key="2">
    <source>
        <dbReference type="EMBL" id="SEH91653.1"/>
    </source>
</evidence>
<feature type="chain" id="PRO_5014266611" evidence="1">
    <location>
        <begin position="19"/>
        <end position="139"/>
    </location>
</feature>
<dbReference type="KEGG" id="agl:PYTT_1696"/>
<evidence type="ECO:0000313" key="3">
    <source>
        <dbReference type="Proteomes" id="UP000176204"/>
    </source>
</evidence>